<keyword evidence="4" id="KW-1134">Transmembrane beta strand</keyword>
<keyword evidence="7" id="KW-0998">Cell outer membrane</keyword>
<comment type="similarity">
    <text evidence="2">Belongs to the outer membrane factor (OMF) (TC 1.B.17) family.</text>
</comment>
<dbReference type="SUPFAM" id="SSF56954">
    <property type="entry name" value="Outer membrane efflux proteins (OEP)"/>
    <property type="match status" value="1"/>
</dbReference>
<dbReference type="PANTHER" id="PTHR30026:SF20">
    <property type="entry name" value="OUTER MEMBRANE PROTEIN TOLC"/>
    <property type="match status" value="1"/>
</dbReference>
<evidence type="ECO:0000256" key="2">
    <source>
        <dbReference type="ARBA" id="ARBA00007613"/>
    </source>
</evidence>
<evidence type="ECO:0000256" key="6">
    <source>
        <dbReference type="ARBA" id="ARBA00023136"/>
    </source>
</evidence>
<dbReference type="InterPro" id="IPR003423">
    <property type="entry name" value="OMP_efflux"/>
</dbReference>
<keyword evidence="9" id="KW-1185">Reference proteome</keyword>
<accession>A0ABR7CMS8</accession>
<evidence type="ECO:0000313" key="8">
    <source>
        <dbReference type="EMBL" id="MBC5616971.1"/>
    </source>
</evidence>
<dbReference type="Gene3D" id="1.20.1600.10">
    <property type="entry name" value="Outer membrane efflux proteins (OEP)"/>
    <property type="match status" value="1"/>
</dbReference>
<organism evidence="8 9">
    <name type="scientific">Alistipes hominis</name>
    <dbReference type="NCBI Taxonomy" id="2763015"/>
    <lineage>
        <taxon>Bacteria</taxon>
        <taxon>Pseudomonadati</taxon>
        <taxon>Bacteroidota</taxon>
        <taxon>Bacteroidia</taxon>
        <taxon>Bacteroidales</taxon>
        <taxon>Rikenellaceae</taxon>
        <taxon>Alistipes</taxon>
    </lineage>
</organism>
<gene>
    <name evidence="8" type="ORF">H8S08_08075</name>
</gene>
<protein>
    <submittedName>
        <fullName evidence="8">TolC family protein</fullName>
    </submittedName>
</protein>
<dbReference type="EMBL" id="JACOOK010000003">
    <property type="protein sequence ID" value="MBC5616971.1"/>
    <property type="molecule type" value="Genomic_DNA"/>
</dbReference>
<dbReference type="InterPro" id="IPR051906">
    <property type="entry name" value="TolC-like"/>
</dbReference>
<evidence type="ECO:0000256" key="4">
    <source>
        <dbReference type="ARBA" id="ARBA00022452"/>
    </source>
</evidence>
<evidence type="ECO:0000256" key="7">
    <source>
        <dbReference type="ARBA" id="ARBA00023237"/>
    </source>
</evidence>
<evidence type="ECO:0000256" key="5">
    <source>
        <dbReference type="ARBA" id="ARBA00022692"/>
    </source>
</evidence>
<dbReference type="PANTHER" id="PTHR30026">
    <property type="entry name" value="OUTER MEMBRANE PROTEIN TOLC"/>
    <property type="match status" value="1"/>
</dbReference>
<keyword evidence="6" id="KW-0472">Membrane</keyword>
<evidence type="ECO:0000256" key="3">
    <source>
        <dbReference type="ARBA" id="ARBA00022448"/>
    </source>
</evidence>
<evidence type="ECO:0000256" key="1">
    <source>
        <dbReference type="ARBA" id="ARBA00004442"/>
    </source>
</evidence>
<proteinExistence type="inferred from homology"/>
<keyword evidence="3" id="KW-0813">Transport</keyword>
<dbReference type="Pfam" id="PF02321">
    <property type="entry name" value="OEP"/>
    <property type="match status" value="2"/>
</dbReference>
<name>A0ABR7CMS8_9BACT</name>
<reference evidence="8 9" key="1">
    <citation type="submission" date="2020-08" db="EMBL/GenBank/DDBJ databases">
        <title>Genome public.</title>
        <authorList>
            <person name="Liu C."/>
            <person name="Sun Q."/>
        </authorList>
    </citation>
    <scope>NUCLEOTIDE SEQUENCE [LARGE SCALE GENOMIC DNA]</scope>
    <source>
        <strain evidence="8 9">New-7</strain>
    </source>
</reference>
<keyword evidence="5" id="KW-0812">Transmembrane</keyword>
<dbReference type="Proteomes" id="UP000636891">
    <property type="component" value="Unassembled WGS sequence"/>
</dbReference>
<sequence>MKRIYSIIVPILGFCLARVHAQDTVRLELTEAIRLGKERSVQAKAAESEYLSAYWAYRTYRTELLPEVVLSGTVPYYSKSFNTRQNEDGSWNYVENNYNRIDAGISVTQNIPWTGGKITVGSSFERLRQYGDGDYTHYRSIPGTITLEQPLFGFNRIKWLQRIEPVKYREASRKRISDREEVTLTVIQYYFDLLAGQTNLDISVQNLDNAERLYGITEAQHRIGRQSEIDLMQMKQTLLNAQSALTDAQISLEARMFQLRSFLGIDESVVLQAVVPSFIAERIPTLRYREVVELALQNNPFTQNIQKRMLEASRNVSQAKADRWNVNLFASFGLSGTADAFYRAYSSHNRRNDQVISVGVSIPILDWGKRKGRVLVAGADKEVTESRIEKEKMDFSQNVFLRVQYFNNQPRQLQLARERADLAQKRYDTSVEAFVQGKIDILNLNDARSSKDAALLNYIEQMHWLWSYYYQIRSLTLYDFIGGRPLTAEYDPG</sequence>
<comment type="caution">
    <text evidence="8">The sequence shown here is derived from an EMBL/GenBank/DDBJ whole genome shotgun (WGS) entry which is preliminary data.</text>
</comment>
<dbReference type="RefSeq" id="WP_055204977.1">
    <property type="nucleotide sequence ID" value="NZ_JACOOK010000003.1"/>
</dbReference>
<comment type="subcellular location">
    <subcellularLocation>
        <location evidence="1">Cell outer membrane</location>
    </subcellularLocation>
</comment>
<evidence type="ECO:0000313" key="9">
    <source>
        <dbReference type="Proteomes" id="UP000636891"/>
    </source>
</evidence>